<organism evidence="1 2">
    <name type="scientific">Rubripirellula obstinata</name>
    <dbReference type="NCBI Taxonomy" id="406547"/>
    <lineage>
        <taxon>Bacteria</taxon>
        <taxon>Pseudomonadati</taxon>
        <taxon>Planctomycetota</taxon>
        <taxon>Planctomycetia</taxon>
        <taxon>Pirellulales</taxon>
        <taxon>Pirellulaceae</taxon>
        <taxon>Rubripirellula</taxon>
    </lineage>
</organism>
<name>A0A5B1CHA4_9BACT</name>
<dbReference type="RefSeq" id="WP_068267076.1">
    <property type="nucleotide sequence ID" value="NZ_LWSK01000155.1"/>
</dbReference>
<keyword evidence="2" id="KW-1185">Reference proteome</keyword>
<evidence type="ECO:0000313" key="2">
    <source>
        <dbReference type="Proteomes" id="UP000322699"/>
    </source>
</evidence>
<reference evidence="1 2" key="1">
    <citation type="submission" date="2019-08" db="EMBL/GenBank/DDBJ databases">
        <title>Deep-cultivation of Planctomycetes and their phenomic and genomic characterization uncovers novel biology.</title>
        <authorList>
            <person name="Wiegand S."/>
            <person name="Jogler M."/>
            <person name="Boedeker C."/>
            <person name="Pinto D."/>
            <person name="Vollmers J."/>
            <person name="Rivas-Marin E."/>
            <person name="Kohn T."/>
            <person name="Peeters S.H."/>
            <person name="Heuer A."/>
            <person name="Rast P."/>
            <person name="Oberbeckmann S."/>
            <person name="Bunk B."/>
            <person name="Jeske O."/>
            <person name="Meyerdierks A."/>
            <person name="Storesund J.E."/>
            <person name="Kallscheuer N."/>
            <person name="Luecker S."/>
            <person name="Lage O.M."/>
            <person name="Pohl T."/>
            <person name="Merkel B.J."/>
            <person name="Hornburger P."/>
            <person name="Mueller R.-W."/>
            <person name="Bruemmer F."/>
            <person name="Labrenz M."/>
            <person name="Spormann A.M."/>
            <person name="Op Den Camp H."/>
            <person name="Overmann J."/>
            <person name="Amann R."/>
            <person name="Jetten M.S.M."/>
            <person name="Mascher T."/>
            <person name="Medema M.H."/>
            <person name="Devos D.P."/>
            <person name="Kaster A.-K."/>
            <person name="Ovreas L."/>
            <person name="Rohde M."/>
            <person name="Galperin M.Y."/>
            <person name="Jogler C."/>
        </authorList>
    </citation>
    <scope>NUCLEOTIDE SEQUENCE [LARGE SCALE GENOMIC DNA]</scope>
    <source>
        <strain evidence="1 2">LF1</strain>
    </source>
</reference>
<accession>A0A5B1CHA4</accession>
<proteinExistence type="predicted"/>
<sequence length="104" mass="11878">MLADVENSTEVSSLLKLHVSFVDIDSDMRKIRECCHAMEDLAPENNQAFDRHRWNNVLNVATLTLDVLYNQLESGRVGKARQSLINAMDAIHEVENMLSLDRDH</sequence>
<evidence type="ECO:0000313" key="1">
    <source>
        <dbReference type="EMBL" id="KAA1259119.1"/>
    </source>
</evidence>
<dbReference type="Proteomes" id="UP000322699">
    <property type="component" value="Unassembled WGS sequence"/>
</dbReference>
<gene>
    <name evidence="1" type="ORF">LF1_16470</name>
</gene>
<comment type="caution">
    <text evidence="1">The sequence shown here is derived from an EMBL/GenBank/DDBJ whole genome shotgun (WGS) entry which is preliminary data.</text>
</comment>
<dbReference type="EMBL" id="VRLW01000001">
    <property type="protein sequence ID" value="KAA1259119.1"/>
    <property type="molecule type" value="Genomic_DNA"/>
</dbReference>
<dbReference type="AlphaFoldDB" id="A0A5B1CHA4"/>
<protein>
    <submittedName>
        <fullName evidence="1">Uncharacterized protein</fullName>
    </submittedName>
</protein>